<comment type="caution">
    <text evidence="2">The sequence shown here is derived from an EMBL/GenBank/DDBJ whole genome shotgun (WGS) entry which is preliminary data.</text>
</comment>
<evidence type="ECO:0000313" key="2">
    <source>
        <dbReference type="EMBL" id="KKL47851.1"/>
    </source>
</evidence>
<dbReference type="EMBL" id="LAZR01033520">
    <property type="protein sequence ID" value="KKL47851.1"/>
    <property type="molecule type" value="Genomic_DNA"/>
</dbReference>
<name>A0A0F9D278_9ZZZZ</name>
<dbReference type="Pfam" id="PF00578">
    <property type="entry name" value="AhpC-TSA"/>
    <property type="match status" value="1"/>
</dbReference>
<dbReference type="GO" id="GO:0016491">
    <property type="term" value="F:oxidoreductase activity"/>
    <property type="evidence" value="ECO:0007669"/>
    <property type="project" value="InterPro"/>
</dbReference>
<accession>A0A0F9D278</accession>
<evidence type="ECO:0000259" key="1">
    <source>
        <dbReference type="Pfam" id="PF00578"/>
    </source>
</evidence>
<protein>
    <recommendedName>
        <fullName evidence="1">Alkyl hydroperoxide reductase subunit C/ Thiol specific antioxidant domain-containing protein</fullName>
    </recommendedName>
</protein>
<dbReference type="InterPro" id="IPR036249">
    <property type="entry name" value="Thioredoxin-like_sf"/>
</dbReference>
<dbReference type="InterPro" id="IPR000866">
    <property type="entry name" value="AhpC/TSA"/>
</dbReference>
<sequence>MRDSIAEFEKRDAQLLAIAPDSLESAQSYFERNEIPFPCLADPDREAYRQYDVKSALVSMGQRPGLFIVDGEGVVRYAYLGWQQWEIPSVEETLRQLDGLG</sequence>
<organism evidence="2">
    <name type="scientific">marine sediment metagenome</name>
    <dbReference type="NCBI Taxonomy" id="412755"/>
    <lineage>
        <taxon>unclassified sequences</taxon>
        <taxon>metagenomes</taxon>
        <taxon>ecological metagenomes</taxon>
    </lineage>
</organism>
<gene>
    <name evidence="2" type="ORF">LCGC14_2331390</name>
</gene>
<proteinExistence type="predicted"/>
<feature type="domain" description="Alkyl hydroperoxide reductase subunit C/ Thiol specific antioxidant" evidence="1">
    <location>
        <begin position="1"/>
        <end position="77"/>
    </location>
</feature>
<reference evidence="2" key="1">
    <citation type="journal article" date="2015" name="Nature">
        <title>Complex archaea that bridge the gap between prokaryotes and eukaryotes.</title>
        <authorList>
            <person name="Spang A."/>
            <person name="Saw J.H."/>
            <person name="Jorgensen S.L."/>
            <person name="Zaremba-Niedzwiedzka K."/>
            <person name="Martijn J."/>
            <person name="Lind A.E."/>
            <person name="van Eijk R."/>
            <person name="Schleper C."/>
            <person name="Guy L."/>
            <person name="Ettema T.J."/>
        </authorList>
    </citation>
    <scope>NUCLEOTIDE SEQUENCE</scope>
</reference>
<dbReference type="GO" id="GO:0016209">
    <property type="term" value="F:antioxidant activity"/>
    <property type="evidence" value="ECO:0007669"/>
    <property type="project" value="InterPro"/>
</dbReference>
<dbReference type="SUPFAM" id="SSF52833">
    <property type="entry name" value="Thioredoxin-like"/>
    <property type="match status" value="1"/>
</dbReference>
<dbReference type="AlphaFoldDB" id="A0A0F9D278"/>
<dbReference type="Gene3D" id="3.40.30.10">
    <property type="entry name" value="Glutaredoxin"/>
    <property type="match status" value="1"/>
</dbReference>